<dbReference type="NCBIfam" id="NF047389">
    <property type="entry name" value="ATPase_Sll1717"/>
    <property type="match status" value="1"/>
</dbReference>
<accession>A0ABX9P7D2</accession>
<dbReference type="EMBL" id="RAHG01000001">
    <property type="protein sequence ID" value="RJT16067.1"/>
    <property type="molecule type" value="Genomic_DNA"/>
</dbReference>
<dbReference type="Proteomes" id="UP000284119">
    <property type="component" value="Unassembled WGS sequence"/>
</dbReference>
<organism evidence="1 2">
    <name type="scientific">Rahnella inusitata</name>
    <dbReference type="NCBI Taxonomy" id="58169"/>
    <lineage>
        <taxon>Bacteria</taxon>
        <taxon>Pseudomonadati</taxon>
        <taxon>Pseudomonadota</taxon>
        <taxon>Gammaproteobacteria</taxon>
        <taxon>Enterobacterales</taxon>
        <taxon>Yersiniaceae</taxon>
        <taxon>Rahnella</taxon>
    </lineage>
</organism>
<name>A0ABX9P7D2_9GAMM</name>
<sequence length="546" mass="63592">MDKNPVKIKRNLNIGDLDAETDNEFLDTCFIDKGYLEDLLDVKNPCSIIVGRTGAGKSALLYKVSTSIDNYKKIDPNDISVKFLEHSDIMQFMDKLGVNLDLFYKMLWRHILIIELVRLRYKIKNEEDNESFFRGLVDRFKRDDIKQKAISYFRDWGDKFWLDTDEQLKQITRKLEDETKANLGVQFSGIDVSLNGVSKLSDEQKTEITQRASQVVSSLQIKQLNEMLDMLAEYSFKDPQKHYYLLIDQLDEDWADTNTRCKFIRALIEEVKGFRKISHVKILVALRKDLIDLVFDKTRGAGFQEEKYESYILQIQWSSSELIDLVEKRVRETFRKVYTKDQVTINEIFPEARKVAHGKTAMEYILERTLLRPRDILQFVNETFKVSVDKDKITWTLIHEAESAYSEKRLRSLKEEWGETYPSFEETIEILRGRKSTFDFSDFKNAQFESVITKLSTKNTTDPCVVITKEYFNVIGSTENDIVSTILSCLYKVGAIGIKLETNNAFIWSYRNKSAVTTGEAERASQLKIHKMLHKTLDIKFHEGNG</sequence>
<reference evidence="1 2" key="1">
    <citation type="submission" date="2018-09" db="EMBL/GenBank/DDBJ databases">
        <authorList>
            <person name="Le Fleche-Mateos A."/>
        </authorList>
    </citation>
    <scope>NUCLEOTIDE SEQUENCE [LARGE SCALE GENOMIC DNA]</scope>
    <source>
        <strain evidence="1 2">DSM 30078</strain>
    </source>
</reference>
<dbReference type="SUPFAM" id="SSF52540">
    <property type="entry name" value="P-loop containing nucleoside triphosphate hydrolases"/>
    <property type="match status" value="1"/>
</dbReference>
<dbReference type="InterPro" id="IPR059206">
    <property type="entry name" value="Sll1717-like"/>
</dbReference>
<proteinExistence type="predicted"/>
<gene>
    <name evidence="1" type="ORF">D5396_02845</name>
</gene>
<protein>
    <submittedName>
        <fullName evidence="1">DNA repair protein</fullName>
    </submittedName>
</protein>
<comment type="caution">
    <text evidence="1">The sequence shown here is derived from an EMBL/GenBank/DDBJ whole genome shotgun (WGS) entry which is preliminary data.</text>
</comment>
<dbReference type="InterPro" id="IPR027417">
    <property type="entry name" value="P-loop_NTPase"/>
</dbReference>
<dbReference type="RefSeq" id="WP_112168817.1">
    <property type="nucleotide sequence ID" value="NZ_JYDE01000037.1"/>
</dbReference>
<evidence type="ECO:0000313" key="1">
    <source>
        <dbReference type="EMBL" id="RJT16067.1"/>
    </source>
</evidence>
<evidence type="ECO:0000313" key="2">
    <source>
        <dbReference type="Proteomes" id="UP000284119"/>
    </source>
</evidence>
<keyword evidence="2" id="KW-1185">Reference proteome</keyword>